<feature type="domain" description="Toprim" evidence="11">
    <location>
        <begin position="1"/>
        <end position="137"/>
    </location>
</feature>
<evidence type="ECO:0000256" key="3">
    <source>
        <dbReference type="ARBA" id="ARBA00012891"/>
    </source>
</evidence>
<keyword evidence="4" id="KW-0799">Topoisomerase</keyword>
<dbReference type="Gene3D" id="2.70.20.10">
    <property type="entry name" value="Topoisomerase I, domain 3"/>
    <property type="match status" value="1"/>
</dbReference>
<dbReference type="AlphaFoldDB" id="A0A9E2NXI7"/>
<name>A0A9E2NXI7_9FUSO</name>
<dbReference type="Gene3D" id="1.10.460.10">
    <property type="entry name" value="Topoisomerase I, domain 2"/>
    <property type="match status" value="1"/>
</dbReference>
<dbReference type="InterPro" id="IPR023405">
    <property type="entry name" value="Topo_IA_core_domain"/>
</dbReference>
<dbReference type="GO" id="GO:0006310">
    <property type="term" value="P:DNA recombination"/>
    <property type="evidence" value="ECO:0007669"/>
    <property type="project" value="TreeGrafter"/>
</dbReference>
<dbReference type="SUPFAM" id="SSF56712">
    <property type="entry name" value="Prokaryotic type I DNA topoisomerase"/>
    <property type="match status" value="1"/>
</dbReference>
<dbReference type="Pfam" id="PF01131">
    <property type="entry name" value="Topoisom_bac"/>
    <property type="match status" value="1"/>
</dbReference>
<reference evidence="13" key="1">
    <citation type="journal article" date="2021" name="PeerJ">
        <title>Extensive microbial diversity within the chicken gut microbiome revealed by metagenomics and culture.</title>
        <authorList>
            <person name="Gilroy R."/>
            <person name="Ravi A."/>
            <person name="Getino M."/>
            <person name="Pursley I."/>
            <person name="Horton D.L."/>
            <person name="Alikhan N.F."/>
            <person name="Baker D."/>
            <person name="Gharbi K."/>
            <person name="Hall N."/>
            <person name="Watson M."/>
            <person name="Adriaenssens E.M."/>
            <person name="Foster-Nyarko E."/>
            <person name="Jarju S."/>
            <person name="Secka A."/>
            <person name="Antonio M."/>
            <person name="Oren A."/>
            <person name="Chaudhuri R.R."/>
            <person name="La Ragione R."/>
            <person name="Hildebrand F."/>
            <person name="Pallen M.J."/>
        </authorList>
    </citation>
    <scope>NUCLEOTIDE SEQUENCE</scope>
    <source>
        <strain evidence="13">A6-441</strain>
    </source>
</reference>
<reference evidence="13" key="2">
    <citation type="submission" date="2021-04" db="EMBL/GenBank/DDBJ databases">
        <authorList>
            <person name="Gilroy R."/>
        </authorList>
    </citation>
    <scope>NUCLEOTIDE SEQUENCE</scope>
    <source>
        <strain evidence="13">A6-441</strain>
    </source>
</reference>
<accession>A0A9E2NXI7</accession>
<comment type="caution">
    <text evidence="13">The sequence shown here is derived from an EMBL/GenBank/DDBJ whole genome shotgun (WGS) entry which is preliminary data.</text>
</comment>
<dbReference type="GO" id="GO:0006281">
    <property type="term" value="P:DNA repair"/>
    <property type="evidence" value="ECO:0007669"/>
    <property type="project" value="TreeGrafter"/>
</dbReference>
<protein>
    <recommendedName>
        <fullName evidence="3">DNA topoisomerase</fullName>
        <ecNumber evidence="3">5.6.2.1</ecNumber>
    </recommendedName>
    <alternativeName>
        <fullName evidence="10">Omega-protein</fullName>
    </alternativeName>
    <alternativeName>
        <fullName evidence="9">Relaxing enzyme</fullName>
    </alternativeName>
    <alternativeName>
        <fullName evidence="7">Swivelase</fullName>
    </alternativeName>
    <alternativeName>
        <fullName evidence="8">Untwisting enzyme</fullName>
    </alternativeName>
</protein>
<comment type="catalytic activity">
    <reaction evidence="1">
        <text>ATP-independent breakage of single-stranded DNA, followed by passage and rejoining.</text>
        <dbReference type="EC" id="5.6.2.1"/>
    </reaction>
</comment>
<evidence type="ECO:0000256" key="8">
    <source>
        <dbReference type="ARBA" id="ARBA00031985"/>
    </source>
</evidence>
<dbReference type="InterPro" id="IPR013825">
    <property type="entry name" value="Topo_IA_cen_sub2"/>
</dbReference>
<dbReference type="InterPro" id="IPR003601">
    <property type="entry name" value="Topo_IA_2"/>
</dbReference>
<dbReference type="InterPro" id="IPR003602">
    <property type="entry name" value="Topo_IA_DNA-bd_dom"/>
</dbReference>
<evidence type="ECO:0000256" key="5">
    <source>
        <dbReference type="ARBA" id="ARBA00023125"/>
    </source>
</evidence>
<evidence type="ECO:0000256" key="9">
    <source>
        <dbReference type="ARBA" id="ARBA00032235"/>
    </source>
</evidence>
<dbReference type="InterPro" id="IPR034144">
    <property type="entry name" value="TOPRIM_TopoIII"/>
</dbReference>
<gene>
    <name evidence="13" type="ORF">IAA47_08090</name>
</gene>
<dbReference type="SMART" id="SM00493">
    <property type="entry name" value="TOPRIM"/>
    <property type="match status" value="1"/>
</dbReference>
<dbReference type="CDD" id="cd03362">
    <property type="entry name" value="TOPRIM_TopoIA_TopoIII"/>
    <property type="match status" value="1"/>
</dbReference>
<dbReference type="Gene3D" id="3.40.50.140">
    <property type="match status" value="1"/>
</dbReference>
<evidence type="ECO:0000313" key="13">
    <source>
        <dbReference type="EMBL" id="MBU3842919.1"/>
    </source>
</evidence>
<dbReference type="PANTHER" id="PTHR11390:SF21">
    <property type="entry name" value="DNA TOPOISOMERASE 3-ALPHA"/>
    <property type="match status" value="1"/>
</dbReference>
<comment type="similarity">
    <text evidence="2">Belongs to the type IA topoisomerase family.</text>
</comment>
<keyword evidence="6" id="KW-0413">Isomerase</keyword>
<evidence type="ECO:0000256" key="7">
    <source>
        <dbReference type="ARBA" id="ARBA00030003"/>
    </source>
</evidence>
<evidence type="ECO:0000256" key="6">
    <source>
        <dbReference type="ARBA" id="ARBA00023235"/>
    </source>
</evidence>
<evidence type="ECO:0000256" key="2">
    <source>
        <dbReference type="ARBA" id="ARBA00009446"/>
    </source>
</evidence>
<dbReference type="GO" id="GO:0043597">
    <property type="term" value="C:cytoplasmic replication fork"/>
    <property type="evidence" value="ECO:0007669"/>
    <property type="project" value="TreeGrafter"/>
</dbReference>
<dbReference type="Pfam" id="PF01751">
    <property type="entry name" value="Toprim"/>
    <property type="match status" value="1"/>
</dbReference>
<dbReference type="InterPro" id="IPR013497">
    <property type="entry name" value="Topo_IA_cen"/>
</dbReference>
<sequence length="773" mass="89736">MKLIIAEKEQVANSISKYLETLGEVTTRKKGYIQSQNYYIVWTYGHLLKNKFPEEYDPRLKDWKYEDLPLKFEWELSIIEGKEYLFNIISDIIKKPEVQSIIHAGDPDSEGQLIIDELLNFINNKKPVERVLINDTTLNGIKIAFSKIEDNKNYINLGKSAYARSIGDYLTGINLTRLATLINLENEIDLIRFGSGTLTIGRVQTPTLNLVYTRDLEIENHIKKKIFELFSSLEIQRKSNPKEREEMLLQKELYQQNFHDKELGKKYCSQMMKLFNELQNNYTCKLKYHLPNEQKELDPQFIKTHLEDTINLLKSQNEFKVVVKKELSKEPAPLPFNLLKLQQYCSKKFDYTPDEVMEITQNLRDNYNCITYNRSDCQYLTSAQFSEAPETIKQILKNLDLYVPEISTQIVSKAFDDSKISAHTAIIPTNIELDLSLLSEKEKNVYKAISDYYLIQFMPKALKEKTTVSLSFFTENDFSSSSSKYIELGYRAYLRDKLEDEDEEKSDIHKLLAGTYSAKYIESNIIEKETTPPKRYTYETLLGDMNSISKYVADPKIREILKAKDKDIEGANGSIGTPATVSTILKNLFERKYIEKKDKTIRTTDIGREFLKTLPDELKKPDMTALWWTYQEEIKKGADPNVLIDNVYEAVKKIVDNKEIVPLPDKFKKSVEKESFGNCPICNSPIYKGKTKSGLINYYCSNYKNGCTFSLWEKMKYFDNTINITDGRAKSLLNNQHITIKLKTKSGKEYSGKLKLKINKVNDKNYINFEPIK</sequence>
<dbReference type="InterPro" id="IPR006171">
    <property type="entry name" value="TOPRIM_dom"/>
</dbReference>
<dbReference type="Gene3D" id="1.10.290.10">
    <property type="entry name" value="Topoisomerase I, domain 4"/>
    <property type="match status" value="1"/>
</dbReference>
<evidence type="ECO:0000256" key="4">
    <source>
        <dbReference type="ARBA" id="ARBA00023029"/>
    </source>
</evidence>
<dbReference type="GO" id="GO:0003917">
    <property type="term" value="F:DNA topoisomerase type I (single strand cut, ATP-independent) activity"/>
    <property type="evidence" value="ECO:0007669"/>
    <property type="project" value="UniProtKB-EC"/>
</dbReference>
<evidence type="ECO:0000259" key="11">
    <source>
        <dbReference type="PROSITE" id="PS50880"/>
    </source>
</evidence>
<evidence type="ECO:0000259" key="12">
    <source>
        <dbReference type="PROSITE" id="PS52039"/>
    </source>
</evidence>
<dbReference type="GO" id="GO:0006265">
    <property type="term" value="P:DNA topological change"/>
    <property type="evidence" value="ECO:0007669"/>
    <property type="project" value="InterPro"/>
</dbReference>
<dbReference type="PANTHER" id="PTHR11390">
    <property type="entry name" value="PROKARYOTIC DNA TOPOISOMERASE"/>
    <property type="match status" value="1"/>
</dbReference>
<dbReference type="SMART" id="SM00436">
    <property type="entry name" value="TOP1Bc"/>
    <property type="match status" value="1"/>
</dbReference>
<proteinExistence type="inferred from homology"/>
<dbReference type="PROSITE" id="PS52039">
    <property type="entry name" value="TOPO_IA_2"/>
    <property type="match status" value="1"/>
</dbReference>
<dbReference type="EC" id="5.6.2.1" evidence="3"/>
<dbReference type="InterPro" id="IPR013824">
    <property type="entry name" value="Topo_IA_cen_sub1"/>
</dbReference>
<dbReference type="PROSITE" id="PS50880">
    <property type="entry name" value="TOPRIM"/>
    <property type="match status" value="1"/>
</dbReference>
<dbReference type="GO" id="GO:0003677">
    <property type="term" value="F:DNA binding"/>
    <property type="evidence" value="ECO:0007669"/>
    <property type="project" value="UniProtKB-KW"/>
</dbReference>
<keyword evidence="5" id="KW-0238">DNA-binding</keyword>
<dbReference type="InterPro" id="IPR000380">
    <property type="entry name" value="Topo_IA"/>
</dbReference>
<dbReference type="PRINTS" id="PR00417">
    <property type="entry name" value="PRTPISMRASEI"/>
</dbReference>
<evidence type="ECO:0000256" key="10">
    <source>
        <dbReference type="ARBA" id="ARBA00032877"/>
    </source>
</evidence>
<dbReference type="InterPro" id="IPR013826">
    <property type="entry name" value="Topo_IA_cen_sub3"/>
</dbReference>
<evidence type="ECO:0000313" key="14">
    <source>
        <dbReference type="Proteomes" id="UP000724657"/>
    </source>
</evidence>
<dbReference type="Proteomes" id="UP000724657">
    <property type="component" value="Unassembled WGS sequence"/>
</dbReference>
<dbReference type="EMBL" id="JAHLFN010000073">
    <property type="protein sequence ID" value="MBU3842919.1"/>
    <property type="molecule type" value="Genomic_DNA"/>
</dbReference>
<evidence type="ECO:0000256" key="1">
    <source>
        <dbReference type="ARBA" id="ARBA00000213"/>
    </source>
</evidence>
<feature type="domain" description="Topo IA-type catalytic" evidence="12">
    <location>
        <begin position="154"/>
        <end position="655"/>
    </location>
</feature>
<dbReference type="SMART" id="SM00437">
    <property type="entry name" value="TOP1Ac"/>
    <property type="match status" value="1"/>
</dbReference>
<organism evidence="13 14">
    <name type="scientific">Candidatus Fusobacterium pullicola</name>
    <dbReference type="NCBI Taxonomy" id="2838601"/>
    <lineage>
        <taxon>Bacteria</taxon>
        <taxon>Fusobacteriati</taxon>
        <taxon>Fusobacteriota</taxon>
        <taxon>Fusobacteriia</taxon>
        <taxon>Fusobacteriales</taxon>
        <taxon>Fusobacteriaceae</taxon>
        <taxon>Fusobacterium</taxon>
    </lineage>
</organism>